<name>A0A7V8KQN0_9BIFI</name>
<sequence length="104" mass="12818">MACYEDSEEEIMYAHFFRRKFRFEAMPQHLKSIKVTPRLVSFNSDVCESDFDRPEPLYCIKYELSKIRKNKYGLIRTLERQKWTKESDRYNNLLTERYWKVNCD</sequence>
<dbReference type="EMBL" id="JGZJ01000008">
    <property type="protein sequence ID" value="KFI82689.1"/>
    <property type="molecule type" value="Genomic_DNA"/>
</dbReference>
<protein>
    <submittedName>
        <fullName evidence="1">Uncharacterized protein</fullName>
    </submittedName>
</protein>
<dbReference type="Proteomes" id="UP000029109">
    <property type="component" value="Unassembled WGS sequence"/>
</dbReference>
<comment type="caution">
    <text evidence="1">The sequence shown here is derived from an EMBL/GenBank/DDBJ whole genome shotgun (WGS) entry which is preliminary data.</text>
</comment>
<reference evidence="1 2" key="1">
    <citation type="submission" date="2014-03" db="EMBL/GenBank/DDBJ databases">
        <title>Genomics of Bifidobacteria.</title>
        <authorList>
            <person name="Ventura M."/>
            <person name="Milani C."/>
            <person name="Lugli G.A."/>
        </authorList>
    </citation>
    <scope>NUCLEOTIDE SEQUENCE [LARGE SCALE GENOMIC DNA]</scope>
    <source>
        <strain evidence="1 2">LMG 21816</strain>
    </source>
</reference>
<organism evidence="1 2">
    <name type="scientific">Bifidobacterium pullorum</name>
    <dbReference type="NCBI Taxonomy" id="78448"/>
    <lineage>
        <taxon>Bacteria</taxon>
        <taxon>Bacillati</taxon>
        <taxon>Actinomycetota</taxon>
        <taxon>Actinomycetes</taxon>
        <taxon>Bifidobacteriales</taxon>
        <taxon>Bifidobacteriaceae</taxon>
        <taxon>Bifidobacterium</taxon>
    </lineage>
</organism>
<evidence type="ECO:0000313" key="1">
    <source>
        <dbReference type="EMBL" id="KFI82689.1"/>
    </source>
</evidence>
<proteinExistence type="predicted"/>
<dbReference type="AlphaFoldDB" id="A0A7V8KQN0"/>
<evidence type="ECO:0000313" key="2">
    <source>
        <dbReference type="Proteomes" id="UP000029109"/>
    </source>
</evidence>
<accession>A0A7V8KQN0</accession>
<gene>
    <name evidence="1" type="ORF">BPULL_2085</name>
</gene>